<evidence type="ECO:0000256" key="7">
    <source>
        <dbReference type="SAM" id="MobiDB-lite"/>
    </source>
</evidence>
<organism evidence="9 10">
    <name type="scientific">Ascoidea rubescens DSM 1968</name>
    <dbReference type="NCBI Taxonomy" id="1344418"/>
    <lineage>
        <taxon>Eukaryota</taxon>
        <taxon>Fungi</taxon>
        <taxon>Dikarya</taxon>
        <taxon>Ascomycota</taxon>
        <taxon>Saccharomycotina</taxon>
        <taxon>Saccharomycetes</taxon>
        <taxon>Ascoideaceae</taxon>
        <taxon>Ascoidea</taxon>
    </lineage>
</organism>
<dbReference type="NCBIfam" id="TIGR01198">
    <property type="entry name" value="pgl"/>
    <property type="match status" value="1"/>
</dbReference>
<evidence type="ECO:0000256" key="6">
    <source>
        <dbReference type="RuleBase" id="RU365095"/>
    </source>
</evidence>
<proteinExistence type="inferred from homology"/>
<dbReference type="GO" id="GO:0005737">
    <property type="term" value="C:cytoplasm"/>
    <property type="evidence" value="ECO:0007669"/>
    <property type="project" value="UniProtKB-SubCell"/>
</dbReference>
<dbReference type="OrthoDB" id="432544at2759"/>
<dbReference type="CDD" id="cd01400">
    <property type="entry name" value="6PGL"/>
    <property type="match status" value="1"/>
</dbReference>
<dbReference type="PANTHER" id="PTHR11054">
    <property type="entry name" value="6-PHOSPHOGLUCONOLACTONASE"/>
    <property type="match status" value="1"/>
</dbReference>
<feature type="compositionally biased region" description="Polar residues" evidence="7">
    <location>
        <begin position="54"/>
        <end position="72"/>
    </location>
</feature>
<dbReference type="Proteomes" id="UP000095038">
    <property type="component" value="Unassembled WGS sequence"/>
</dbReference>
<dbReference type="Pfam" id="PF01182">
    <property type="entry name" value="Glucosamine_iso"/>
    <property type="match status" value="1"/>
</dbReference>
<gene>
    <name evidence="9" type="ORF">ASCRUDRAFT_33806</name>
</gene>
<accession>A0A1D2VIF1</accession>
<dbReference type="Gene3D" id="3.40.50.1360">
    <property type="match status" value="1"/>
</dbReference>
<evidence type="ECO:0000259" key="8">
    <source>
        <dbReference type="Pfam" id="PF01182"/>
    </source>
</evidence>
<feature type="region of interest" description="Disordered" evidence="7">
    <location>
        <begin position="50"/>
        <end position="72"/>
    </location>
</feature>
<comment type="function">
    <text evidence="5">May be involved in regulation of tRNA subcellular distribution.</text>
</comment>
<evidence type="ECO:0000256" key="4">
    <source>
        <dbReference type="ARBA" id="ARBA00022553"/>
    </source>
</evidence>
<protein>
    <recommendedName>
        <fullName evidence="6">6-phosphogluconolactonase-like protein</fullName>
    </recommendedName>
</protein>
<dbReference type="GO" id="GO:0005975">
    <property type="term" value="P:carbohydrate metabolic process"/>
    <property type="evidence" value="ECO:0007669"/>
    <property type="project" value="InterPro"/>
</dbReference>
<keyword evidence="10" id="KW-1185">Reference proteome</keyword>
<dbReference type="PANTHER" id="PTHR11054:SF0">
    <property type="entry name" value="6-PHOSPHOGLUCONOLACTONASE"/>
    <property type="match status" value="1"/>
</dbReference>
<dbReference type="SUPFAM" id="SSF100950">
    <property type="entry name" value="NagB/RpiA/CoA transferase-like"/>
    <property type="match status" value="1"/>
</dbReference>
<dbReference type="GO" id="GO:0006409">
    <property type="term" value="P:tRNA export from nucleus"/>
    <property type="evidence" value="ECO:0007669"/>
    <property type="project" value="UniProtKB-ARBA"/>
</dbReference>
<dbReference type="FunFam" id="3.40.50.1360:FF:000017">
    <property type="entry name" value="6-phosphogluconolactonase-like protein"/>
    <property type="match status" value="1"/>
</dbReference>
<evidence type="ECO:0000256" key="2">
    <source>
        <dbReference type="ARBA" id="ARBA00010662"/>
    </source>
</evidence>
<evidence type="ECO:0000313" key="10">
    <source>
        <dbReference type="Proteomes" id="UP000095038"/>
    </source>
</evidence>
<feature type="domain" description="Glucosamine/galactosamine-6-phosphate isomerase" evidence="8">
    <location>
        <begin position="57"/>
        <end position="289"/>
    </location>
</feature>
<dbReference type="InParanoid" id="A0A1D2VIF1"/>
<dbReference type="EMBL" id="KV454479">
    <property type="protein sequence ID" value="ODV61432.1"/>
    <property type="molecule type" value="Genomic_DNA"/>
</dbReference>
<dbReference type="InterPro" id="IPR039104">
    <property type="entry name" value="6PGL"/>
</dbReference>
<comment type="subcellular location">
    <subcellularLocation>
        <location evidence="1">Cytoplasm</location>
    </subcellularLocation>
</comment>
<evidence type="ECO:0000256" key="3">
    <source>
        <dbReference type="ARBA" id="ARBA00022490"/>
    </source>
</evidence>
<dbReference type="GO" id="GO:0006098">
    <property type="term" value="P:pentose-phosphate shunt"/>
    <property type="evidence" value="ECO:0007669"/>
    <property type="project" value="InterPro"/>
</dbReference>
<comment type="similarity">
    <text evidence="2 6">Belongs to the glucosamine/galactosamine-6-phosphate isomerase family. 6-phosphogluconolactonase subfamily.</text>
</comment>
<dbReference type="RefSeq" id="XP_020047739.1">
    <property type="nucleotide sequence ID" value="XM_020190465.1"/>
</dbReference>
<sequence>MSNSKPKIFTFQNFNNVADAVADHMVAVQNAILFSQKDSIKKNSRRSKSFSNIQQDSLDNPLASSIHNPASNPRYQEKRFKIAISGGSLIHILNKGLLKRNDVLWGKWDIYFADERLVPFDSPDSNFGLAKSLIFDEFDILSTYDFKKNGYPNVYHINQDLIDDPSECADDYEKILIKNFAYKDSVRLPTFDLFLLGCAADGHTASLFPFSESLKNFDEWVIPVTDAPIGPQNRVSLSIPIICHSIRLIFVVEGANKAPILKKIFESEDLDDTLPSSVIHKKAAGKVSWFVDNDALNDLQINKQQYQFQYPIPSSVSITSPL</sequence>
<keyword evidence="4" id="KW-0597">Phosphoprotein</keyword>
<keyword evidence="3" id="KW-0963">Cytoplasm</keyword>
<dbReference type="InterPro" id="IPR006148">
    <property type="entry name" value="Glc/Gal-6P_isomerase"/>
</dbReference>
<dbReference type="FunCoup" id="A0A1D2VIF1">
    <property type="interactions" value="286"/>
</dbReference>
<dbReference type="GO" id="GO:0017057">
    <property type="term" value="F:6-phosphogluconolactonase activity"/>
    <property type="evidence" value="ECO:0007669"/>
    <property type="project" value="InterPro"/>
</dbReference>
<dbReference type="InterPro" id="IPR037171">
    <property type="entry name" value="NagB/RpiA_transferase-like"/>
</dbReference>
<dbReference type="AlphaFoldDB" id="A0A1D2VIF1"/>
<evidence type="ECO:0000313" key="9">
    <source>
        <dbReference type="EMBL" id="ODV61432.1"/>
    </source>
</evidence>
<reference evidence="10" key="1">
    <citation type="submission" date="2016-05" db="EMBL/GenBank/DDBJ databases">
        <title>Comparative genomics of biotechnologically important yeasts.</title>
        <authorList>
            <consortium name="DOE Joint Genome Institute"/>
            <person name="Riley R."/>
            <person name="Haridas S."/>
            <person name="Wolfe K.H."/>
            <person name="Lopes M.R."/>
            <person name="Hittinger C.T."/>
            <person name="Goker M."/>
            <person name="Salamov A."/>
            <person name="Wisecaver J."/>
            <person name="Long T.M."/>
            <person name="Aerts A.L."/>
            <person name="Barry K."/>
            <person name="Choi C."/>
            <person name="Clum A."/>
            <person name="Coughlan A.Y."/>
            <person name="Deshpande S."/>
            <person name="Douglass A.P."/>
            <person name="Hanson S.J."/>
            <person name="Klenk H.-P."/>
            <person name="Labutti K."/>
            <person name="Lapidus A."/>
            <person name="Lindquist E."/>
            <person name="Lipzen A."/>
            <person name="Meier-Kolthoff J.P."/>
            <person name="Ohm R.A."/>
            <person name="Otillar R.P."/>
            <person name="Pangilinan J."/>
            <person name="Peng Y."/>
            <person name="Rokas A."/>
            <person name="Rosa C.A."/>
            <person name="Scheuner C."/>
            <person name="Sibirny A.A."/>
            <person name="Slot J.C."/>
            <person name="Stielow J.B."/>
            <person name="Sun H."/>
            <person name="Kurtzman C.P."/>
            <person name="Blackwell M."/>
            <person name="Grigoriev I.V."/>
            <person name="Jeffries T.W."/>
        </authorList>
    </citation>
    <scope>NUCLEOTIDE SEQUENCE [LARGE SCALE GENOMIC DNA]</scope>
    <source>
        <strain evidence="10">DSM 1968</strain>
    </source>
</reference>
<evidence type="ECO:0000256" key="1">
    <source>
        <dbReference type="ARBA" id="ARBA00004496"/>
    </source>
</evidence>
<dbReference type="InterPro" id="IPR005900">
    <property type="entry name" value="6-phosphogluconolactonase_DevB"/>
</dbReference>
<name>A0A1D2VIF1_9ASCO</name>
<dbReference type="GeneID" id="30964101"/>
<evidence type="ECO:0000256" key="5">
    <source>
        <dbReference type="ARBA" id="ARBA00054376"/>
    </source>
</evidence>
<dbReference type="STRING" id="1344418.A0A1D2VIF1"/>